<dbReference type="STRING" id="52441.SAMN05216302_103828"/>
<dbReference type="RefSeq" id="WP_090702501.1">
    <property type="nucleotide sequence ID" value="NZ_FOSP01000038.1"/>
</dbReference>
<keyword evidence="2" id="KW-1185">Reference proteome</keyword>
<protein>
    <submittedName>
        <fullName evidence="1">Uncharacterized protein</fullName>
    </submittedName>
</protein>
<dbReference type="OrthoDB" id="8780260at2"/>
<name>A0A1I4FM69_9PROT</name>
<reference evidence="2" key="1">
    <citation type="submission" date="2016-10" db="EMBL/GenBank/DDBJ databases">
        <authorList>
            <person name="Varghese N."/>
            <person name="Submissions S."/>
        </authorList>
    </citation>
    <scope>NUCLEOTIDE SEQUENCE [LARGE SCALE GENOMIC DNA]</scope>
    <source>
        <strain evidence="2">Nm69</strain>
    </source>
</reference>
<organism evidence="1 2">
    <name type="scientific">Nitrosomonas aestuarii</name>
    <dbReference type="NCBI Taxonomy" id="52441"/>
    <lineage>
        <taxon>Bacteria</taxon>
        <taxon>Pseudomonadati</taxon>
        <taxon>Pseudomonadota</taxon>
        <taxon>Betaproteobacteria</taxon>
        <taxon>Nitrosomonadales</taxon>
        <taxon>Nitrosomonadaceae</taxon>
        <taxon>Nitrosomonas</taxon>
    </lineage>
</organism>
<evidence type="ECO:0000313" key="2">
    <source>
        <dbReference type="Proteomes" id="UP000199533"/>
    </source>
</evidence>
<proteinExistence type="predicted"/>
<dbReference type="AlphaFoldDB" id="A0A1I4FM69"/>
<sequence length="182" mass="20354">MTSLIYGKIYHIENGFNGWKGGYLDVCGFSSCCKENLYDVSTSQSFSLEKINCTWKIKSAGGKMDGMPVVTNDSIYLINQYGKKSYLNVCEGGIYIKNVSTATKKIKDTMVWIILAHSSGEIYENETVSLLNESSILEKEGYLSINKNPPICTENLFNVSVACNSSDFITEDIQWRFVGLKD</sequence>
<evidence type="ECO:0000313" key="1">
    <source>
        <dbReference type="EMBL" id="SFL17956.1"/>
    </source>
</evidence>
<gene>
    <name evidence="1" type="ORF">SAMN05216302_103828</name>
</gene>
<accession>A0A1I4FM69</accession>
<dbReference type="EMBL" id="FOSP01000038">
    <property type="protein sequence ID" value="SFL17956.1"/>
    <property type="molecule type" value="Genomic_DNA"/>
</dbReference>
<dbReference type="Proteomes" id="UP000199533">
    <property type="component" value="Unassembled WGS sequence"/>
</dbReference>